<dbReference type="Gene3D" id="3.30.70.1230">
    <property type="entry name" value="Nucleotide cyclase"/>
    <property type="match status" value="2"/>
</dbReference>
<evidence type="ECO:0000256" key="2">
    <source>
        <dbReference type="ARBA" id="ARBA00004141"/>
    </source>
</evidence>
<dbReference type="GO" id="GO:0005524">
    <property type="term" value="F:ATP binding"/>
    <property type="evidence" value="ECO:0007669"/>
    <property type="project" value="UniProtKB-KW"/>
</dbReference>
<protein>
    <recommendedName>
        <fullName evidence="3">adenylate cyclase</fullName>
        <ecNumber evidence="3">4.6.1.1</ecNumber>
    </recommendedName>
</protein>
<evidence type="ECO:0000256" key="10">
    <source>
        <dbReference type="ARBA" id="ARBA00023136"/>
    </source>
</evidence>
<evidence type="ECO:0000313" key="15">
    <source>
        <dbReference type="Proteomes" id="UP001652661"/>
    </source>
</evidence>
<dbReference type="GO" id="GO:0046872">
    <property type="term" value="F:metal ion binding"/>
    <property type="evidence" value="ECO:0007669"/>
    <property type="project" value="UniProtKB-KW"/>
</dbReference>
<feature type="transmembrane region" description="Helical" evidence="13">
    <location>
        <begin position="669"/>
        <end position="692"/>
    </location>
</feature>
<dbReference type="FunFam" id="3.30.70.1230:FF:000024">
    <property type="entry name" value="ACXA, isoform A"/>
    <property type="match status" value="1"/>
</dbReference>
<evidence type="ECO:0000256" key="12">
    <source>
        <dbReference type="SAM" id="MobiDB-lite"/>
    </source>
</evidence>
<feature type="transmembrane region" description="Helical" evidence="13">
    <location>
        <begin position="87"/>
        <end position="107"/>
    </location>
</feature>
<keyword evidence="7" id="KW-0067">ATP-binding</keyword>
<dbReference type="GO" id="GO:0009190">
    <property type="term" value="P:cyclic nucleotide biosynthetic process"/>
    <property type="evidence" value="ECO:0007669"/>
    <property type="project" value="InterPro"/>
</dbReference>
<feature type="transmembrane region" description="Helical" evidence="13">
    <location>
        <begin position="719"/>
        <end position="736"/>
    </location>
</feature>
<reference evidence="16" key="2">
    <citation type="submission" date="2025-08" db="UniProtKB">
        <authorList>
            <consortium name="RefSeq"/>
        </authorList>
    </citation>
    <scope>IDENTIFICATION</scope>
    <source>
        <strain evidence="16">14028-0561.14</strain>
        <tissue evidence="16">Whole fly</tissue>
    </source>
</reference>
<gene>
    <name evidence="16" type="primary">ACXC</name>
</gene>
<comment type="subcellular location">
    <subcellularLocation>
        <location evidence="2">Membrane</location>
        <topology evidence="2">Multi-pass membrane protein</topology>
    </subcellularLocation>
</comment>
<name>A0A6P4IB57_DROKI</name>
<evidence type="ECO:0000256" key="7">
    <source>
        <dbReference type="ARBA" id="ARBA00022840"/>
    </source>
</evidence>
<dbReference type="SUPFAM" id="SSF55073">
    <property type="entry name" value="Nucleotide cyclase"/>
    <property type="match status" value="2"/>
</dbReference>
<feature type="domain" description="Guanylate cyclase" evidence="14">
    <location>
        <begin position="311"/>
        <end position="438"/>
    </location>
</feature>
<feature type="transmembrane region" description="Helical" evidence="13">
    <location>
        <begin position="215"/>
        <end position="231"/>
    </location>
</feature>
<proteinExistence type="predicted"/>
<evidence type="ECO:0000256" key="9">
    <source>
        <dbReference type="ARBA" id="ARBA00022989"/>
    </source>
</evidence>
<evidence type="ECO:0000256" key="13">
    <source>
        <dbReference type="SAM" id="Phobius"/>
    </source>
</evidence>
<feature type="transmembrane region" description="Helical" evidence="13">
    <location>
        <begin position="157"/>
        <end position="178"/>
    </location>
</feature>
<evidence type="ECO:0000313" key="16">
    <source>
        <dbReference type="RefSeq" id="XP_017025415.1"/>
    </source>
</evidence>
<reference evidence="15" key="1">
    <citation type="submission" date="2025-05" db="UniProtKB">
        <authorList>
            <consortium name="RefSeq"/>
        </authorList>
    </citation>
    <scope>NUCLEOTIDE SEQUENCE [LARGE SCALE GENOMIC DNA]</scope>
    <source>
        <strain evidence="15">14028-0561.14</strain>
    </source>
</reference>
<dbReference type="FunFam" id="3.30.70.1230:FF:000027">
    <property type="entry name" value="ACXA, isoform A"/>
    <property type="match status" value="1"/>
</dbReference>
<evidence type="ECO:0000256" key="8">
    <source>
        <dbReference type="ARBA" id="ARBA00022842"/>
    </source>
</evidence>
<dbReference type="InterPro" id="IPR029787">
    <property type="entry name" value="Nucleotide_cyclase"/>
</dbReference>
<feature type="transmembrane region" description="Helical" evidence="13">
    <location>
        <begin position="586"/>
        <end position="604"/>
    </location>
</feature>
<dbReference type="OrthoDB" id="10006362at2759"/>
<evidence type="ECO:0000256" key="1">
    <source>
        <dbReference type="ARBA" id="ARBA00001593"/>
    </source>
</evidence>
<keyword evidence="5" id="KW-0479">Metal-binding</keyword>
<evidence type="ECO:0000256" key="4">
    <source>
        <dbReference type="ARBA" id="ARBA00022692"/>
    </source>
</evidence>
<evidence type="ECO:0000256" key="6">
    <source>
        <dbReference type="ARBA" id="ARBA00022741"/>
    </source>
</evidence>
<dbReference type="PROSITE" id="PS50125">
    <property type="entry name" value="GUANYLATE_CYCLASE_2"/>
    <property type="match status" value="2"/>
</dbReference>
<dbReference type="InterPro" id="IPR001054">
    <property type="entry name" value="A/G_cyclase"/>
</dbReference>
<evidence type="ECO:0000256" key="11">
    <source>
        <dbReference type="ARBA" id="ARBA00023239"/>
    </source>
</evidence>
<dbReference type="GO" id="GO:0005886">
    <property type="term" value="C:plasma membrane"/>
    <property type="evidence" value="ECO:0007669"/>
    <property type="project" value="TreeGrafter"/>
</dbReference>
<comment type="catalytic activity">
    <reaction evidence="1">
        <text>ATP = 3',5'-cyclic AMP + diphosphate</text>
        <dbReference type="Rhea" id="RHEA:15389"/>
        <dbReference type="ChEBI" id="CHEBI:30616"/>
        <dbReference type="ChEBI" id="CHEBI:33019"/>
        <dbReference type="ChEBI" id="CHEBI:58165"/>
        <dbReference type="EC" id="4.6.1.1"/>
    </reaction>
</comment>
<accession>A0A6P4IB57</accession>
<evidence type="ECO:0000259" key="14">
    <source>
        <dbReference type="PROSITE" id="PS50125"/>
    </source>
</evidence>
<dbReference type="AlphaFoldDB" id="A0A6P4IB57"/>
<feature type="transmembrane region" description="Helical" evidence="13">
    <location>
        <begin position="57"/>
        <end position="75"/>
    </location>
</feature>
<keyword evidence="10 13" id="KW-0472">Membrane</keyword>
<feature type="compositionally biased region" description="Acidic residues" evidence="12">
    <location>
        <begin position="1127"/>
        <end position="1143"/>
    </location>
</feature>
<keyword evidence="6" id="KW-0547">Nucleotide-binding</keyword>
<dbReference type="GO" id="GO:0007189">
    <property type="term" value="P:adenylate cyclase-activating G protein-coupled receptor signaling pathway"/>
    <property type="evidence" value="ECO:0007669"/>
    <property type="project" value="TreeGrafter"/>
</dbReference>
<dbReference type="RefSeq" id="XP_017025415.1">
    <property type="nucleotide sequence ID" value="XM_017169926.3"/>
</dbReference>
<evidence type="ECO:0000256" key="3">
    <source>
        <dbReference type="ARBA" id="ARBA00012201"/>
    </source>
</evidence>
<dbReference type="PANTHER" id="PTHR45627:SF23">
    <property type="entry name" value="AT30656P-RELATED"/>
    <property type="match status" value="1"/>
</dbReference>
<feature type="transmembrane region" description="Helical" evidence="13">
    <location>
        <begin position="119"/>
        <end position="145"/>
    </location>
</feature>
<dbReference type="PANTHER" id="PTHR45627">
    <property type="entry name" value="ADENYLATE CYCLASE TYPE 1"/>
    <property type="match status" value="1"/>
</dbReference>
<dbReference type="GO" id="GO:0004016">
    <property type="term" value="F:adenylate cyclase activity"/>
    <property type="evidence" value="ECO:0007669"/>
    <property type="project" value="UniProtKB-EC"/>
</dbReference>
<dbReference type="CDD" id="cd07302">
    <property type="entry name" value="CHD"/>
    <property type="match status" value="2"/>
</dbReference>
<dbReference type="Proteomes" id="UP001652661">
    <property type="component" value="Chromosome 2L"/>
</dbReference>
<organism evidence="15 16">
    <name type="scientific">Drosophila kikkawai</name>
    <name type="common">Fruit fly</name>
    <dbReference type="NCBI Taxonomy" id="30033"/>
    <lineage>
        <taxon>Eukaryota</taxon>
        <taxon>Metazoa</taxon>
        <taxon>Ecdysozoa</taxon>
        <taxon>Arthropoda</taxon>
        <taxon>Hexapoda</taxon>
        <taxon>Insecta</taxon>
        <taxon>Pterygota</taxon>
        <taxon>Neoptera</taxon>
        <taxon>Endopterygota</taxon>
        <taxon>Diptera</taxon>
        <taxon>Brachycera</taxon>
        <taxon>Muscomorpha</taxon>
        <taxon>Ephydroidea</taxon>
        <taxon>Drosophilidae</taxon>
        <taxon>Drosophila</taxon>
        <taxon>Sophophora</taxon>
    </lineage>
</organism>
<keyword evidence="15" id="KW-1185">Reference proteome</keyword>
<keyword evidence="9 13" id="KW-1133">Transmembrane helix</keyword>
<dbReference type="SMART" id="SM00044">
    <property type="entry name" value="CYCc"/>
    <property type="match status" value="2"/>
</dbReference>
<sequence length="1157" mass="133266">MNCRRRNTVNYKQKERTCTLNYDKERVWESDYLWAKCKELKLEEEYLKYQVRLMNSYLGVFFLLHILVVASYTIVMLTLTNQNTERIYPNVAIFIFNSVVMLAVLSINFLEDFVQRHRWLMVVTSALAVLSLVASDLGLNAYQYIFHDWPLSAEMDIYVLCIIYMFLPITSIRTAAILGFVVSGLYVFYFLQVLSSLAVYASRTSHGHDAITIDIFHYLGFNMLGIFFRMMNDTMVRASFLDRHQFIMEENWLNHALNQEAMLLHNILPPQIAKTYMGSIKNKIMQADSDTEFGLRNYQSSMAVQIHSDVSILYADVVNYTHLTTTLSVESLVMVLHDLYGRFDVAAAMYKVQRIKFLGDCYYCVAGLVEPDPDHAENAVSLGLSMISHIQEVRETRDLDIDMRIGIHSGSLFAGVIGQAKLQFDIWGADVDIANHLEATGKAGYVHISGRTLSNLTPSMYTILPGTEEAQNDPVLQKHPMNTYLINGTSSAIPSKRITYYRRQQSVIDIKSRPVQGAPETNTMADELREDFRNMPVGGFDYRRIFPCSPRHGEAPRKTRREIGMCCTTFRDSTLEWNYQKQPDFIFKRSILMAWLIGVCLIYIQVIGKFCMMCVVVDACVLIFLTFLLFISWFKKVCWWKYGKNTEDKQYSKFCCMIFHLHEKILHSLLLRILCYISIIICYCTVFGMILITCDHEVFELEYIESKLYRYEVNRDTCFHPWAVTNMMALILGMTYTFARIPFALKACITCLETFSYLIILFSEYQFVFQHSNTTIPYMRAEIAHCNRILLMFVTLYVKEQQVEFNAKTNYRLNLNLKNKQTVASATNQSIIILLNNILPSHVVELYLYKLGKAELYYENYPMISVMFAKLMNFKMDLTSLRVLNCIITEFDILLSRYKEYYLVEKIKVVGCTYMAACGLDFSLAAKVRRGNSFRESHHLPVRRTLDNTDPDSEFDTQDEVVYLMTTFALDLMRTLASCNRAYAETPFDRSLSSTEIAIGISSGEIMAGVVGASQPHYDIWGNPVNMASRMQSTGLPGHIQVTEESAKILMDFDIVCHKRGLTYVKGRGKIPTYFVAIDDKLKFYSTTSELRSRASRRFTVMSMIQSSVHSSSSGDNSEDYRNKEEVESENESENEAQNESENEAEKETEIKTENMK</sequence>
<dbReference type="Pfam" id="PF00211">
    <property type="entry name" value="Guanylate_cyc"/>
    <property type="match status" value="2"/>
</dbReference>
<feature type="transmembrane region" description="Helical" evidence="13">
    <location>
        <begin position="610"/>
        <end position="634"/>
    </location>
</feature>
<feature type="transmembrane region" description="Helical" evidence="13">
    <location>
        <begin position="743"/>
        <end position="762"/>
    </location>
</feature>
<dbReference type="EC" id="4.6.1.1" evidence="3"/>
<feature type="compositionally biased region" description="Basic and acidic residues" evidence="12">
    <location>
        <begin position="1144"/>
        <end position="1157"/>
    </location>
</feature>
<feature type="compositionally biased region" description="Low complexity" evidence="12">
    <location>
        <begin position="1106"/>
        <end position="1116"/>
    </location>
</feature>
<keyword evidence="4 13" id="KW-0812">Transmembrane</keyword>
<keyword evidence="8" id="KW-0460">Magnesium</keyword>
<keyword evidence="11" id="KW-0456">Lyase</keyword>
<evidence type="ECO:0000256" key="5">
    <source>
        <dbReference type="ARBA" id="ARBA00022723"/>
    </source>
</evidence>
<feature type="domain" description="Guanylate cyclase" evidence="14">
    <location>
        <begin position="865"/>
        <end position="1032"/>
    </location>
</feature>
<feature type="region of interest" description="Disordered" evidence="12">
    <location>
        <begin position="1106"/>
        <end position="1157"/>
    </location>
</feature>
<feature type="transmembrane region" description="Helical" evidence="13">
    <location>
        <begin position="185"/>
        <end position="203"/>
    </location>
</feature>
<dbReference type="GO" id="GO:0035556">
    <property type="term" value="P:intracellular signal transduction"/>
    <property type="evidence" value="ECO:0007669"/>
    <property type="project" value="InterPro"/>
</dbReference>